<gene>
    <name evidence="2" type="ORF">SAMN03080594_102720</name>
</gene>
<dbReference type="Pfam" id="PF01272">
    <property type="entry name" value="GreA_GreB"/>
    <property type="match status" value="1"/>
</dbReference>
<dbReference type="Proteomes" id="UP000184406">
    <property type="component" value="Unassembled WGS sequence"/>
</dbReference>
<dbReference type="GO" id="GO:0016301">
    <property type="term" value="F:kinase activity"/>
    <property type="evidence" value="ECO:0007669"/>
    <property type="project" value="UniProtKB-KW"/>
</dbReference>
<dbReference type="InterPro" id="IPR036953">
    <property type="entry name" value="GreA/GreB_C_sf"/>
</dbReference>
<dbReference type="InterPro" id="IPR023459">
    <property type="entry name" value="Tscrpt_elong_fac_GreA/B_fam"/>
</dbReference>
<dbReference type="GO" id="GO:0003677">
    <property type="term" value="F:DNA binding"/>
    <property type="evidence" value="ECO:0007669"/>
    <property type="project" value="InterPro"/>
</dbReference>
<dbReference type="OrthoDB" id="192847at2"/>
<dbReference type="PANTHER" id="PTHR30437:SF5">
    <property type="entry name" value="REGULATOR OF NUCLEOSIDE DIPHOSPHATE KINASE"/>
    <property type="match status" value="1"/>
</dbReference>
<proteinExistence type="predicted"/>
<dbReference type="GO" id="GO:0006354">
    <property type="term" value="P:DNA-templated transcription elongation"/>
    <property type="evidence" value="ECO:0007669"/>
    <property type="project" value="TreeGrafter"/>
</dbReference>
<dbReference type="InterPro" id="IPR001437">
    <property type="entry name" value="Tscrpt_elong_fac_GreA/B_C"/>
</dbReference>
<dbReference type="AlphaFoldDB" id="A0A1M4Z6X4"/>
<dbReference type="GO" id="GO:0070063">
    <property type="term" value="F:RNA polymerase binding"/>
    <property type="evidence" value="ECO:0007669"/>
    <property type="project" value="InterPro"/>
</dbReference>
<dbReference type="SUPFAM" id="SSF54534">
    <property type="entry name" value="FKBP-like"/>
    <property type="match status" value="1"/>
</dbReference>
<dbReference type="RefSeq" id="WP_072861513.1">
    <property type="nucleotide sequence ID" value="NZ_FQUX01000002.1"/>
</dbReference>
<protein>
    <submittedName>
        <fullName evidence="2">Regulator of nucleoside diphosphate kinase</fullName>
    </submittedName>
</protein>
<keyword evidence="3" id="KW-1185">Reference proteome</keyword>
<keyword evidence="2" id="KW-0418">Kinase</keyword>
<keyword evidence="2" id="KW-0808">Transferase</keyword>
<accession>A0A1M4Z6X4</accession>
<sequence length="139" mass="15739">MKYGNLVLEEKEFVLLKRLVNVSGFYTDNTYKSSIEKLTEELKSAVVYNEEEMPKDVIRFNSIVTIQAVNGWSKQFQLVIPSQGDFKNSKISILTPMGAAVIGYAKGDDIVWEFRNGEQTLKVADVKQELNTINSDILL</sequence>
<dbReference type="PANTHER" id="PTHR30437">
    <property type="entry name" value="TRANSCRIPTION ELONGATION FACTOR GREA"/>
    <property type="match status" value="1"/>
</dbReference>
<reference evidence="3" key="1">
    <citation type="submission" date="2016-11" db="EMBL/GenBank/DDBJ databases">
        <authorList>
            <person name="Varghese N."/>
            <person name="Submissions S."/>
        </authorList>
    </citation>
    <scope>NUCLEOTIDE SEQUENCE [LARGE SCALE GENOMIC DNA]</scope>
    <source>
        <strain evidence="3">DSM 17539</strain>
    </source>
</reference>
<evidence type="ECO:0000313" key="3">
    <source>
        <dbReference type="Proteomes" id="UP000184406"/>
    </source>
</evidence>
<feature type="domain" description="Transcription elongation factor GreA/GreB C-terminal" evidence="1">
    <location>
        <begin position="54"/>
        <end position="127"/>
    </location>
</feature>
<name>A0A1M4Z6X4_9FLAO</name>
<dbReference type="GO" id="GO:0032784">
    <property type="term" value="P:regulation of DNA-templated transcription elongation"/>
    <property type="evidence" value="ECO:0007669"/>
    <property type="project" value="InterPro"/>
</dbReference>
<evidence type="ECO:0000313" key="2">
    <source>
        <dbReference type="EMBL" id="SHF13833.1"/>
    </source>
</evidence>
<evidence type="ECO:0000259" key="1">
    <source>
        <dbReference type="Pfam" id="PF01272"/>
    </source>
</evidence>
<dbReference type="Gene3D" id="3.10.50.30">
    <property type="entry name" value="Transcription elongation factor, GreA/GreB, C-terminal domain"/>
    <property type="match status" value="1"/>
</dbReference>
<dbReference type="EMBL" id="FQUX01000002">
    <property type="protein sequence ID" value="SHF13833.1"/>
    <property type="molecule type" value="Genomic_DNA"/>
</dbReference>
<organism evidence="2 3">
    <name type="scientific">Arenibacter palladensis</name>
    <dbReference type="NCBI Taxonomy" id="237373"/>
    <lineage>
        <taxon>Bacteria</taxon>
        <taxon>Pseudomonadati</taxon>
        <taxon>Bacteroidota</taxon>
        <taxon>Flavobacteriia</taxon>
        <taxon>Flavobacteriales</taxon>
        <taxon>Flavobacteriaceae</taxon>
        <taxon>Arenibacter</taxon>
    </lineage>
</organism>